<name>A0A1L9R4V3_ASPWE</name>
<evidence type="ECO:0000313" key="3">
    <source>
        <dbReference type="Proteomes" id="UP000184383"/>
    </source>
</evidence>
<evidence type="ECO:0000259" key="1">
    <source>
        <dbReference type="SMART" id="SM00859"/>
    </source>
</evidence>
<dbReference type="OrthoDB" id="2130169at2759"/>
<dbReference type="InterPro" id="IPR000534">
    <property type="entry name" value="Semialdehyde_DH_NAD-bd"/>
</dbReference>
<reference evidence="3" key="1">
    <citation type="journal article" date="2017" name="Genome Biol.">
        <title>Comparative genomics reveals high biological diversity and specific adaptations in the industrially and medically important fungal genus Aspergillus.</title>
        <authorList>
            <person name="de Vries R.P."/>
            <person name="Riley R."/>
            <person name="Wiebenga A."/>
            <person name="Aguilar-Osorio G."/>
            <person name="Amillis S."/>
            <person name="Uchima C.A."/>
            <person name="Anderluh G."/>
            <person name="Asadollahi M."/>
            <person name="Askin M."/>
            <person name="Barry K."/>
            <person name="Battaglia E."/>
            <person name="Bayram O."/>
            <person name="Benocci T."/>
            <person name="Braus-Stromeyer S.A."/>
            <person name="Caldana C."/>
            <person name="Canovas D."/>
            <person name="Cerqueira G.C."/>
            <person name="Chen F."/>
            <person name="Chen W."/>
            <person name="Choi C."/>
            <person name="Clum A."/>
            <person name="Dos Santos R.A."/>
            <person name="Damasio A.R."/>
            <person name="Diallinas G."/>
            <person name="Emri T."/>
            <person name="Fekete E."/>
            <person name="Flipphi M."/>
            <person name="Freyberg S."/>
            <person name="Gallo A."/>
            <person name="Gournas C."/>
            <person name="Habgood R."/>
            <person name="Hainaut M."/>
            <person name="Harispe M.L."/>
            <person name="Henrissat B."/>
            <person name="Hilden K.S."/>
            <person name="Hope R."/>
            <person name="Hossain A."/>
            <person name="Karabika E."/>
            <person name="Karaffa L."/>
            <person name="Karanyi Z."/>
            <person name="Krasevec N."/>
            <person name="Kuo A."/>
            <person name="Kusch H."/>
            <person name="LaButti K."/>
            <person name="Lagendijk E.L."/>
            <person name="Lapidus A."/>
            <person name="Levasseur A."/>
            <person name="Lindquist E."/>
            <person name="Lipzen A."/>
            <person name="Logrieco A.F."/>
            <person name="MacCabe A."/>
            <person name="Maekelae M.R."/>
            <person name="Malavazi I."/>
            <person name="Melin P."/>
            <person name="Meyer V."/>
            <person name="Mielnichuk N."/>
            <person name="Miskei M."/>
            <person name="Molnar A.P."/>
            <person name="Mule G."/>
            <person name="Ngan C.Y."/>
            <person name="Orejas M."/>
            <person name="Orosz E."/>
            <person name="Ouedraogo J.P."/>
            <person name="Overkamp K.M."/>
            <person name="Park H.-S."/>
            <person name="Perrone G."/>
            <person name="Piumi F."/>
            <person name="Punt P.J."/>
            <person name="Ram A.F."/>
            <person name="Ramon A."/>
            <person name="Rauscher S."/>
            <person name="Record E."/>
            <person name="Riano-Pachon D.M."/>
            <person name="Robert V."/>
            <person name="Roehrig J."/>
            <person name="Ruller R."/>
            <person name="Salamov A."/>
            <person name="Salih N.S."/>
            <person name="Samson R.A."/>
            <person name="Sandor E."/>
            <person name="Sanguinetti M."/>
            <person name="Schuetze T."/>
            <person name="Sepcic K."/>
            <person name="Shelest E."/>
            <person name="Sherlock G."/>
            <person name="Sophianopoulou V."/>
            <person name="Squina F.M."/>
            <person name="Sun H."/>
            <person name="Susca A."/>
            <person name="Todd R.B."/>
            <person name="Tsang A."/>
            <person name="Unkles S.E."/>
            <person name="van de Wiele N."/>
            <person name="van Rossen-Uffink D."/>
            <person name="Oliveira J.V."/>
            <person name="Vesth T.C."/>
            <person name="Visser J."/>
            <person name="Yu J.-H."/>
            <person name="Zhou M."/>
            <person name="Andersen M.R."/>
            <person name="Archer D.B."/>
            <person name="Baker S.E."/>
            <person name="Benoit I."/>
            <person name="Brakhage A.A."/>
            <person name="Braus G.H."/>
            <person name="Fischer R."/>
            <person name="Frisvad J.C."/>
            <person name="Goldman G.H."/>
            <person name="Houbraken J."/>
            <person name="Oakley B."/>
            <person name="Pocsi I."/>
            <person name="Scazzocchio C."/>
            <person name="Seiboth B."/>
            <person name="vanKuyk P.A."/>
            <person name="Wortman J."/>
            <person name="Dyer P.S."/>
            <person name="Grigoriev I.V."/>
        </authorList>
    </citation>
    <scope>NUCLEOTIDE SEQUENCE [LARGE SCALE GENOMIC DNA]</scope>
    <source>
        <strain evidence="3">DTO 134E9</strain>
    </source>
</reference>
<dbReference type="Gene3D" id="3.40.50.720">
    <property type="entry name" value="NAD(P)-binding Rossmann-like Domain"/>
    <property type="match status" value="1"/>
</dbReference>
<organism evidence="2 3">
    <name type="scientific">Aspergillus wentii DTO 134E9</name>
    <dbReference type="NCBI Taxonomy" id="1073089"/>
    <lineage>
        <taxon>Eukaryota</taxon>
        <taxon>Fungi</taxon>
        <taxon>Dikarya</taxon>
        <taxon>Ascomycota</taxon>
        <taxon>Pezizomycotina</taxon>
        <taxon>Eurotiomycetes</taxon>
        <taxon>Eurotiomycetidae</taxon>
        <taxon>Eurotiales</taxon>
        <taxon>Aspergillaceae</taxon>
        <taxon>Aspergillus</taxon>
        <taxon>Aspergillus subgen. Cremei</taxon>
    </lineage>
</organism>
<dbReference type="STRING" id="1073089.A0A1L9R4V3"/>
<dbReference type="SMART" id="SM00859">
    <property type="entry name" value="Semialdhyde_dh"/>
    <property type="match status" value="1"/>
</dbReference>
<dbReference type="VEuPathDB" id="FungiDB:ASPWEDRAFT_55458"/>
<dbReference type="GeneID" id="63754063"/>
<dbReference type="GO" id="GO:0051287">
    <property type="term" value="F:NAD binding"/>
    <property type="evidence" value="ECO:0007669"/>
    <property type="project" value="InterPro"/>
</dbReference>
<dbReference type="Pfam" id="PF01370">
    <property type="entry name" value="Epimerase"/>
    <property type="match status" value="1"/>
</dbReference>
<keyword evidence="3" id="KW-1185">Reference proteome</keyword>
<dbReference type="GO" id="GO:0005737">
    <property type="term" value="C:cytoplasm"/>
    <property type="evidence" value="ECO:0007669"/>
    <property type="project" value="TreeGrafter"/>
</dbReference>
<sequence>MSRLFITGATGYIGGQVLHSVRHAHPNIEITALVRSESKAKTISDALPGVKITLGDLENDGLIEEQAAKADIIINAASSKHIQSVKAIARGIERRQKPVYWLQISGASVLSFPEIEAKVYGEPSDKIYGDVSNIQDIKELISKYSSARVVDNFILSLNKQNVKTALIFPPIIYGVGQGPVNQRSIQIPELARLGMQNGEVIQVGKGASRWSNVHIGDVGDLFARLTDKALAGDENEQLWNGNGIYFPENGLRPFGEISQLVANAAVKSGSIQNDQVKSVSHAEADGLMGHGGVLWGTNAALKGERARKYLDWKPQGETLEENIPKTVQLEKSKL</sequence>
<gene>
    <name evidence="2" type="ORF">ASPWEDRAFT_55458</name>
</gene>
<dbReference type="GO" id="GO:0004029">
    <property type="term" value="F:aldehyde dehydrogenase (NAD+) activity"/>
    <property type="evidence" value="ECO:0007669"/>
    <property type="project" value="TreeGrafter"/>
</dbReference>
<dbReference type="SUPFAM" id="SSF51735">
    <property type="entry name" value="NAD(P)-binding Rossmann-fold domains"/>
    <property type="match status" value="1"/>
</dbReference>
<dbReference type="EMBL" id="KV878218">
    <property type="protein sequence ID" value="OJJ29951.1"/>
    <property type="molecule type" value="Genomic_DNA"/>
</dbReference>
<feature type="domain" description="Semialdehyde dehydrogenase NAD-binding" evidence="1">
    <location>
        <begin position="3"/>
        <end position="107"/>
    </location>
</feature>
<dbReference type="InterPro" id="IPR036291">
    <property type="entry name" value="NAD(P)-bd_dom_sf"/>
</dbReference>
<accession>A0A1L9R4V3</accession>
<dbReference type="PANTHER" id="PTHR48079:SF8">
    <property type="entry name" value="NAD(P)-BINDING DOMAIN-CONTAINING PROTEIN"/>
    <property type="match status" value="1"/>
</dbReference>
<evidence type="ECO:0000313" key="2">
    <source>
        <dbReference type="EMBL" id="OJJ29951.1"/>
    </source>
</evidence>
<dbReference type="InterPro" id="IPR001509">
    <property type="entry name" value="Epimerase_deHydtase"/>
</dbReference>
<dbReference type="InterPro" id="IPR051783">
    <property type="entry name" value="NAD(P)-dependent_oxidoreduct"/>
</dbReference>
<dbReference type="GO" id="GO:1901607">
    <property type="term" value="P:alpha-amino acid biosynthetic process"/>
    <property type="evidence" value="ECO:0007669"/>
    <property type="project" value="UniProtKB-ARBA"/>
</dbReference>
<dbReference type="PANTHER" id="PTHR48079">
    <property type="entry name" value="PROTEIN YEEZ"/>
    <property type="match status" value="1"/>
</dbReference>
<dbReference type="Proteomes" id="UP000184383">
    <property type="component" value="Unassembled WGS sequence"/>
</dbReference>
<dbReference type="AlphaFoldDB" id="A0A1L9R4V3"/>
<proteinExistence type="predicted"/>
<dbReference type="RefSeq" id="XP_040683628.1">
    <property type="nucleotide sequence ID" value="XM_040838215.1"/>
</dbReference>
<protein>
    <recommendedName>
        <fullName evidence="1">Semialdehyde dehydrogenase NAD-binding domain-containing protein</fullName>
    </recommendedName>
</protein>